<evidence type="ECO:0000313" key="3">
    <source>
        <dbReference type="EMBL" id="PNH11038.1"/>
    </source>
</evidence>
<dbReference type="SUPFAM" id="SSF55724">
    <property type="entry name" value="Mog1p/PsbP-like"/>
    <property type="match status" value="1"/>
</dbReference>
<sequence>MQQLQHPTRCGPQRGLGRAGRQPRPFSGVVRSSAHQQPSAERQPAQRQELSRRDTLLSLLGLPLAAAQLVSGVAPASAFSAPPPGYRLVVDKLDGYRFLSPENWLAVTSSGNDIFLRNPRNVEQNLFIDMTSPSSSRFKSVEDLGSPEDAAARLLDQFLTKEFMSTRIGIARYGEIVSATTREVDGQTYYDVAIRMTSYGSRNAYAATRQEVLKDYALEWDRTLSAVLGVANNRLYTLRLQTNTELYQKEQPTLRAIMDSFRCQEVETA</sequence>
<keyword evidence="4" id="KW-1185">Reference proteome</keyword>
<dbReference type="OrthoDB" id="2020255at2759"/>
<dbReference type="GO" id="GO:0015979">
    <property type="term" value="P:photosynthesis"/>
    <property type="evidence" value="ECO:0007669"/>
    <property type="project" value="InterPro"/>
</dbReference>
<dbReference type="PANTHER" id="PTHR31407">
    <property type="match status" value="1"/>
</dbReference>
<dbReference type="InterPro" id="IPR016123">
    <property type="entry name" value="Mog1/PsbP_a/b/a-sand"/>
</dbReference>
<feature type="region of interest" description="Disordered" evidence="1">
    <location>
        <begin position="1"/>
        <end position="50"/>
    </location>
</feature>
<comment type="caution">
    <text evidence="3">The sequence shown here is derived from an EMBL/GenBank/DDBJ whole genome shotgun (WGS) entry which is preliminary data.</text>
</comment>
<dbReference type="EMBL" id="PGGS01000040">
    <property type="protein sequence ID" value="PNH11038.1"/>
    <property type="molecule type" value="Genomic_DNA"/>
</dbReference>
<dbReference type="GO" id="GO:0005509">
    <property type="term" value="F:calcium ion binding"/>
    <property type="evidence" value="ECO:0007669"/>
    <property type="project" value="InterPro"/>
</dbReference>
<dbReference type="PANTHER" id="PTHR31407:SF15">
    <property type="entry name" value="PSBP DOMAIN-CONTAINING PROTEIN 1, CHLOROPLASTIC"/>
    <property type="match status" value="1"/>
</dbReference>
<evidence type="ECO:0000259" key="2">
    <source>
        <dbReference type="Pfam" id="PF01789"/>
    </source>
</evidence>
<reference evidence="3 4" key="1">
    <citation type="journal article" date="2017" name="Mol. Biol. Evol.">
        <title>The 4-celled Tetrabaena socialis nuclear genome reveals the essential components for genetic control of cell number at the origin of multicellularity in the volvocine lineage.</title>
        <authorList>
            <person name="Featherston J."/>
            <person name="Arakaki Y."/>
            <person name="Hanschen E.R."/>
            <person name="Ferris P.J."/>
            <person name="Michod R.E."/>
            <person name="Olson B.J.S.C."/>
            <person name="Nozaki H."/>
            <person name="Durand P.M."/>
        </authorList>
    </citation>
    <scope>NUCLEOTIDE SEQUENCE [LARGE SCALE GENOMIC DNA]</scope>
    <source>
        <strain evidence="3 4">NIES-571</strain>
    </source>
</reference>
<protein>
    <submittedName>
        <fullName evidence="3">PsbP domain-containing protein 1, chloroplastic</fullName>
    </submittedName>
</protein>
<name>A0A2J8AEU5_9CHLO</name>
<evidence type="ECO:0000313" key="4">
    <source>
        <dbReference type="Proteomes" id="UP000236333"/>
    </source>
</evidence>
<proteinExistence type="predicted"/>
<feature type="domain" description="PsbP C-terminal" evidence="2">
    <location>
        <begin position="85"/>
        <end position="262"/>
    </location>
</feature>
<gene>
    <name evidence="3" type="ORF">TSOC_002178</name>
</gene>
<dbReference type="InterPro" id="IPR002683">
    <property type="entry name" value="PsbP_C"/>
</dbReference>
<dbReference type="GO" id="GO:0009654">
    <property type="term" value="C:photosystem II oxygen evolving complex"/>
    <property type="evidence" value="ECO:0007669"/>
    <property type="project" value="InterPro"/>
</dbReference>
<organism evidence="3 4">
    <name type="scientific">Tetrabaena socialis</name>
    <dbReference type="NCBI Taxonomy" id="47790"/>
    <lineage>
        <taxon>Eukaryota</taxon>
        <taxon>Viridiplantae</taxon>
        <taxon>Chlorophyta</taxon>
        <taxon>core chlorophytes</taxon>
        <taxon>Chlorophyceae</taxon>
        <taxon>CS clade</taxon>
        <taxon>Chlamydomonadales</taxon>
        <taxon>Tetrabaenaceae</taxon>
        <taxon>Tetrabaena</taxon>
    </lineage>
</organism>
<feature type="compositionally biased region" description="Polar residues" evidence="1">
    <location>
        <begin position="33"/>
        <end position="48"/>
    </location>
</feature>
<dbReference type="Proteomes" id="UP000236333">
    <property type="component" value="Unassembled WGS sequence"/>
</dbReference>
<evidence type="ECO:0000256" key="1">
    <source>
        <dbReference type="SAM" id="MobiDB-lite"/>
    </source>
</evidence>
<accession>A0A2J8AEU5</accession>
<dbReference type="GO" id="GO:0019898">
    <property type="term" value="C:extrinsic component of membrane"/>
    <property type="evidence" value="ECO:0007669"/>
    <property type="project" value="InterPro"/>
</dbReference>
<dbReference type="Pfam" id="PF01789">
    <property type="entry name" value="PsbP"/>
    <property type="match status" value="1"/>
</dbReference>
<dbReference type="AlphaFoldDB" id="A0A2J8AEU5"/>
<dbReference type="Gene3D" id="3.40.1000.10">
    <property type="entry name" value="Mog1/PsbP, alpha/beta/alpha sandwich"/>
    <property type="match status" value="1"/>
</dbReference>